<protein>
    <recommendedName>
        <fullName evidence="3">Glycosyltransferase family 9 protein</fullName>
    </recommendedName>
</protein>
<dbReference type="Gene3D" id="3.40.50.2000">
    <property type="entry name" value="Glycogen Phosphorylase B"/>
    <property type="match status" value="1"/>
</dbReference>
<comment type="caution">
    <text evidence="1">The sequence shown here is derived from an EMBL/GenBank/DDBJ whole genome shotgun (WGS) entry which is preliminary data.</text>
</comment>
<dbReference type="AlphaFoldDB" id="A0A5D6WM36"/>
<dbReference type="RefSeq" id="WP_149188986.1">
    <property type="nucleotide sequence ID" value="NZ_VTOZ01000011.1"/>
</dbReference>
<gene>
    <name evidence="1" type="ORF">FZ041_06545</name>
</gene>
<dbReference type="EMBL" id="VTOZ01000011">
    <property type="protein sequence ID" value="TYZ28963.1"/>
    <property type="molecule type" value="Genomic_DNA"/>
</dbReference>
<organism evidence="1 2">
    <name type="scientific">Selenomonas caprae</name>
    <dbReference type="NCBI Taxonomy" id="2606905"/>
    <lineage>
        <taxon>Bacteria</taxon>
        <taxon>Bacillati</taxon>
        <taxon>Bacillota</taxon>
        <taxon>Negativicutes</taxon>
        <taxon>Selenomonadales</taxon>
        <taxon>Selenomonadaceae</taxon>
        <taxon>Selenomonas</taxon>
    </lineage>
</organism>
<evidence type="ECO:0000313" key="1">
    <source>
        <dbReference type="EMBL" id="TYZ28963.1"/>
    </source>
</evidence>
<evidence type="ECO:0000313" key="2">
    <source>
        <dbReference type="Proteomes" id="UP000322783"/>
    </source>
</evidence>
<sequence>MKYTYLFPYEKIHQGSRIVIYGAGDVGQEYMQQMELTRYCEVVAFVDRAFDKYMPMIVPIYPVEKIRELDFDYVVLAFKMGAHVRAVTKVLLSMDVKAEKIIYMEPRREVVVLLSTGECARERKLDFAYLHDGISIALKYGPGLGDAIVKKKFFTELVGMAPSCQIDIYSPGATGIISSMYSDQENLNSVIDDGGALYASQKSQYDVAFTVAFMLDVDGLKFDRLNDVAPDFARKMKKLQESVRAYNLPAMGVTTRYVHFNRMKFLGLNYYSYLNHTGVFDIRDHDVHIPLNPDFGAEYEKLALPKRYITVNYGGGVDASGNNNSIAKDWPLSHMERFVGLFKHKYPEIEVVQVGSAGTAKISGADRYFLGESLELVKYILKGSLLHIDKEGGLVHLATQLGTKCIVCFGPTQEEFFGYPENINLKVGNCHGCHCLYDGFDVCARGMEKPECMWSITPEIVMEKVAELEVFSDHD</sequence>
<name>A0A5D6WM36_9FIRM</name>
<dbReference type="SUPFAM" id="SSF53756">
    <property type="entry name" value="UDP-Glycosyltransferase/glycogen phosphorylase"/>
    <property type="match status" value="1"/>
</dbReference>
<reference evidence="1 2" key="1">
    <citation type="submission" date="2019-08" db="EMBL/GenBank/DDBJ databases">
        <title>Selenomonas sp. mPRGC5 and Selenomonas sp. mPRGC8 isolated from ruminal fluid of dairy goat (Capra hircus).</title>
        <authorList>
            <person name="Poothong S."/>
            <person name="Nuengjamnong C."/>
            <person name="Tanasupawat S."/>
        </authorList>
    </citation>
    <scope>NUCLEOTIDE SEQUENCE [LARGE SCALE GENOMIC DNA]</scope>
    <source>
        <strain evidence="2">mPRGC8</strain>
    </source>
</reference>
<evidence type="ECO:0008006" key="3">
    <source>
        <dbReference type="Google" id="ProtNLM"/>
    </source>
</evidence>
<proteinExistence type="predicted"/>
<dbReference type="Gene3D" id="3.40.50.720">
    <property type="entry name" value="NAD(P)-binding Rossmann-like Domain"/>
    <property type="match status" value="1"/>
</dbReference>
<keyword evidence="2" id="KW-1185">Reference proteome</keyword>
<dbReference type="Proteomes" id="UP000322783">
    <property type="component" value="Unassembled WGS sequence"/>
</dbReference>
<accession>A0A5D6WM36</accession>